<dbReference type="AlphaFoldDB" id="A0ABD3FBP7"/>
<dbReference type="EMBL" id="JBIMZQ010000026">
    <property type="protein sequence ID" value="KAL3663719.1"/>
    <property type="molecule type" value="Genomic_DNA"/>
</dbReference>
<sequence length="423" mass="46687">MKGRERANVVVLASEDKYCYAKAIWTCNGAFCWVVESSFLLGIKSWQKIVKRGLKEVGASLSDFTTEADETSSPSDANSARAQDTLDSYTAFEIAPADLIDSMNMIHDLEQTEHSLSIAAVKPNCEFVRQGDAPGATTHPESKSAERHKKRVNLSNNAPFAVKTLTQTWEREGDAVPKATEPPHAGATPTINGLEKAAAAITLQKNARPRKDEDTNPKHGVIEVIKLPQPKPRSNNNKLTQARMQTLKSTQRLAVISLPDKNVPSLARVLEWARNTTDKGHVKEILESYPTIMTDDFIRARAAHCNRVEKEVEGYDFNFVVPKGLGLKLDAALKAERSKRPPSKYFVNAELESTQEAIVAFFSSGTPKFNSVTLAYAIQALCGVQTPNESSSAQEKAFATKKKDFGDKRRFGGKRSYCKKQEV</sequence>
<evidence type="ECO:0000313" key="1">
    <source>
        <dbReference type="EMBL" id="KAL3663719.1"/>
    </source>
</evidence>
<gene>
    <name evidence="1" type="ORF">V7S43_011134</name>
</gene>
<dbReference type="Proteomes" id="UP001632037">
    <property type="component" value="Unassembled WGS sequence"/>
</dbReference>
<proteinExistence type="predicted"/>
<accession>A0ABD3FBP7</accession>
<evidence type="ECO:0000313" key="2">
    <source>
        <dbReference type="Proteomes" id="UP001632037"/>
    </source>
</evidence>
<comment type="caution">
    <text evidence="1">The sequence shown here is derived from an EMBL/GenBank/DDBJ whole genome shotgun (WGS) entry which is preliminary data.</text>
</comment>
<protein>
    <submittedName>
        <fullName evidence="1">Uncharacterized protein</fullName>
    </submittedName>
</protein>
<keyword evidence="2" id="KW-1185">Reference proteome</keyword>
<name>A0ABD3FBP7_9STRA</name>
<organism evidence="1 2">
    <name type="scientific">Phytophthora oleae</name>
    <dbReference type="NCBI Taxonomy" id="2107226"/>
    <lineage>
        <taxon>Eukaryota</taxon>
        <taxon>Sar</taxon>
        <taxon>Stramenopiles</taxon>
        <taxon>Oomycota</taxon>
        <taxon>Peronosporomycetes</taxon>
        <taxon>Peronosporales</taxon>
        <taxon>Peronosporaceae</taxon>
        <taxon>Phytophthora</taxon>
    </lineage>
</organism>
<reference evidence="1 2" key="1">
    <citation type="submission" date="2024-09" db="EMBL/GenBank/DDBJ databases">
        <title>Genome sequencing and assembly of Phytophthora oleae, isolate VK10A, causative agent of rot of olive drupes.</title>
        <authorList>
            <person name="Conti Taguali S."/>
            <person name="Riolo M."/>
            <person name="La Spada F."/>
            <person name="Cacciola S.O."/>
            <person name="Dionisio G."/>
        </authorList>
    </citation>
    <scope>NUCLEOTIDE SEQUENCE [LARGE SCALE GENOMIC DNA]</scope>
    <source>
        <strain evidence="1 2">VK10A</strain>
    </source>
</reference>